<organism evidence="1 2">
    <name type="scientific">Racocetra persica</name>
    <dbReference type="NCBI Taxonomy" id="160502"/>
    <lineage>
        <taxon>Eukaryota</taxon>
        <taxon>Fungi</taxon>
        <taxon>Fungi incertae sedis</taxon>
        <taxon>Mucoromycota</taxon>
        <taxon>Glomeromycotina</taxon>
        <taxon>Glomeromycetes</taxon>
        <taxon>Diversisporales</taxon>
        <taxon>Gigasporaceae</taxon>
        <taxon>Racocetra</taxon>
    </lineage>
</organism>
<sequence>PFGGPIISDLIKTKQSKIAPNGKFVSLFQVEIGSGIGNGKGKGKTTGPTGPTGPQFINVAPDIITTEFVVASQFCKRSGCANRQNVFDSKSSKSFRSSFRKSNPIKYLDGSRVSGESGTDLLAFSKSDTKFRTNIILANQISGLLRTQAAVEGVMGLGAKSQIWNQLKSSRLDQVVGIALPLGKCDVGSIALGGLDTRFINGPMYNISLNSSKSTYSISINALYVGGLPINSTVVDSVIDTRNDRISLEKASREFFRLLKAKKSKSGGFVVPNPIDVSFDVILDDDKIVQLTLPNSTICDSNTGTGIGEGSKNCLSIFDDKSGPKGEITLGRPFLQ</sequence>
<dbReference type="EMBL" id="CAJVQC010081679">
    <property type="protein sequence ID" value="CAG8818968.1"/>
    <property type="molecule type" value="Genomic_DNA"/>
</dbReference>
<gene>
    <name evidence="1" type="ORF">RPERSI_LOCUS25027</name>
</gene>
<feature type="non-terminal residue" evidence="1">
    <location>
        <position position="336"/>
    </location>
</feature>
<evidence type="ECO:0000313" key="2">
    <source>
        <dbReference type="Proteomes" id="UP000789920"/>
    </source>
</evidence>
<proteinExistence type="predicted"/>
<comment type="caution">
    <text evidence="1">The sequence shown here is derived from an EMBL/GenBank/DDBJ whole genome shotgun (WGS) entry which is preliminary data.</text>
</comment>
<dbReference type="Proteomes" id="UP000789920">
    <property type="component" value="Unassembled WGS sequence"/>
</dbReference>
<reference evidence="1" key="1">
    <citation type="submission" date="2021-06" db="EMBL/GenBank/DDBJ databases">
        <authorList>
            <person name="Kallberg Y."/>
            <person name="Tangrot J."/>
            <person name="Rosling A."/>
        </authorList>
    </citation>
    <scope>NUCLEOTIDE SEQUENCE</scope>
    <source>
        <strain evidence="1">MA461A</strain>
    </source>
</reference>
<feature type="non-terminal residue" evidence="1">
    <location>
        <position position="1"/>
    </location>
</feature>
<protein>
    <submittedName>
        <fullName evidence="1">5622_t:CDS:1</fullName>
    </submittedName>
</protein>
<name>A0ACA9S203_9GLOM</name>
<keyword evidence="2" id="KW-1185">Reference proteome</keyword>
<evidence type="ECO:0000313" key="1">
    <source>
        <dbReference type="EMBL" id="CAG8818968.1"/>
    </source>
</evidence>
<accession>A0ACA9S203</accession>